<dbReference type="InterPro" id="IPR004821">
    <property type="entry name" value="Cyt_trans-like"/>
</dbReference>
<dbReference type="Gene3D" id="3.40.50.620">
    <property type="entry name" value="HUPs"/>
    <property type="match status" value="1"/>
</dbReference>
<reference evidence="4" key="1">
    <citation type="journal article" date="2015" name="Nature">
        <title>Complex archaea that bridge the gap between prokaryotes and eukaryotes.</title>
        <authorList>
            <person name="Spang A."/>
            <person name="Saw J.H."/>
            <person name="Jorgensen S.L."/>
            <person name="Zaremba-Niedzwiedzka K."/>
            <person name="Martijn J."/>
            <person name="Lind A.E."/>
            <person name="van Eijk R."/>
            <person name="Schleper C."/>
            <person name="Guy L."/>
            <person name="Ettema T.J."/>
        </authorList>
    </citation>
    <scope>NUCLEOTIDE SEQUENCE</scope>
</reference>
<dbReference type="Pfam" id="PF01467">
    <property type="entry name" value="CTP_transf_like"/>
    <property type="match status" value="1"/>
</dbReference>
<gene>
    <name evidence="4" type="ORF">LCGC14_0235470</name>
</gene>
<protein>
    <recommendedName>
        <fullName evidence="3">Cytidyltransferase-like domain-containing protein</fullName>
    </recommendedName>
</protein>
<dbReference type="SUPFAM" id="SSF52374">
    <property type="entry name" value="Nucleotidylyl transferase"/>
    <property type="match status" value="1"/>
</dbReference>
<keyword evidence="1" id="KW-0808">Transferase</keyword>
<evidence type="ECO:0000256" key="1">
    <source>
        <dbReference type="ARBA" id="ARBA00022679"/>
    </source>
</evidence>
<dbReference type="PANTHER" id="PTHR43793">
    <property type="entry name" value="FAD SYNTHASE"/>
    <property type="match status" value="1"/>
</dbReference>
<organism evidence="4">
    <name type="scientific">marine sediment metagenome</name>
    <dbReference type="NCBI Taxonomy" id="412755"/>
    <lineage>
        <taxon>unclassified sequences</taxon>
        <taxon>metagenomes</taxon>
        <taxon>ecological metagenomes</taxon>
    </lineage>
</organism>
<dbReference type="AlphaFoldDB" id="A0A0F9WTQ7"/>
<evidence type="ECO:0000313" key="4">
    <source>
        <dbReference type="EMBL" id="KKN89701.1"/>
    </source>
</evidence>
<dbReference type="EMBL" id="LAZR01000116">
    <property type="protein sequence ID" value="KKN89701.1"/>
    <property type="molecule type" value="Genomic_DNA"/>
</dbReference>
<dbReference type="PANTHER" id="PTHR43793:SF1">
    <property type="entry name" value="FAD SYNTHASE"/>
    <property type="match status" value="1"/>
</dbReference>
<name>A0A0F9WTQ7_9ZZZZ</name>
<comment type="caution">
    <text evidence="4">The sequence shown here is derived from an EMBL/GenBank/DDBJ whole genome shotgun (WGS) entry which is preliminary data.</text>
</comment>
<proteinExistence type="predicted"/>
<dbReference type="GO" id="GO:0016779">
    <property type="term" value="F:nucleotidyltransferase activity"/>
    <property type="evidence" value="ECO:0007669"/>
    <property type="project" value="UniProtKB-KW"/>
</dbReference>
<evidence type="ECO:0000259" key="3">
    <source>
        <dbReference type="Pfam" id="PF01467"/>
    </source>
</evidence>
<keyword evidence="2" id="KW-0548">Nucleotidyltransferase</keyword>
<sequence length="137" mass="16176">MIVGYTVGTFDLFHVGHLRLLEKADAMCDRLIVGVNRDEYIMDRKPKPIIPLEQRIEILRSCWFVDEVVVPPLDKIETWQILRFNVFFMGDDWQGTLEWIDREEEFIEANIPVEFIYLPVTEGIRSNNIRRRCCDSG</sequence>
<feature type="domain" description="Cytidyltransferase-like" evidence="3">
    <location>
        <begin position="5"/>
        <end position="132"/>
    </location>
</feature>
<dbReference type="InterPro" id="IPR014729">
    <property type="entry name" value="Rossmann-like_a/b/a_fold"/>
</dbReference>
<dbReference type="NCBIfam" id="TIGR00125">
    <property type="entry name" value="cyt_tran_rel"/>
    <property type="match status" value="1"/>
</dbReference>
<dbReference type="InterPro" id="IPR050385">
    <property type="entry name" value="Archaeal_FAD_synthase"/>
</dbReference>
<evidence type="ECO:0000256" key="2">
    <source>
        <dbReference type="ARBA" id="ARBA00022695"/>
    </source>
</evidence>
<accession>A0A0F9WTQ7</accession>